<evidence type="ECO:0000313" key="1">
    <source>
        <dbReference type="EMBL" id="DAF47622.1"/>
    </source>
</evidence>
<organism evidence="1">
    <name type="scientific">Myoviridae sp. ctByu2</name>
    <dbReference type="NCBI Taxonomy" id="2827668"/>
    <lineage>
        <taxon>Viruses</taxon>
        <taxon>Duplodnaviria</taxon>
        <taxon>Heunggongvirae</taxon>
        <taxon>Uroviricota</taxon>
        <taxon>Caudoviricetes</taxon>
    </lineage>
</organism>
<dbReference type="EMBL" id="BK032557">
    <property type="protein sequence ID" value="DAF47622.1"/>
    <property type="molecule type" value="Genomic_DNA"/>
</dbReference>
<name>A0A8S5S9K9_9CAUD</name>
<accession>A0A8S5S9K9</accession>
<proteinExistence type="predicted"/>
<reference evidence="1" key="1">
    <citation type="journal article" date="2021" name="Proc. Natl. Acad. Sci. U.S.A.">
        <title>A Catalog of Tens of Thousands of Viruses from Human Metagenomes Reveals Hidden Associations with Chronic Diseases.</title>
        <authorList>
            <person name="Tisza M.J."/>
            <person name="Buck C.B."/>
        </authorList>
    </citation>
    <scope>NUCLEOTIDE SEQUENCE</scope>
    <source>
        <strain evidence="1">CtByu2</strain>
    </source>
</reference>
<protein>
    <submittedName>
        <fullName evidence="1">Uncharacterized protein</fullName>
    </submittedName>
</protein>
<sequence length="96" mass="11228">MSRSKEYKTIKNYIHNELGLSRDAIREIMVPLIKEEVNRVFHYTYGDDVSLGNLIRNMVNDEIKRGNFNMVRLLCKEVIRDELAGKIEITIKDKGD</sequence>